<organism evidence="5 6">
    <name type="scientific">Synchytrium microbalum</name>
    <dbReference type="NCBI Taxonomy" id="1806994"/>
    <lineage>
        <taxon>Eukaryota</taxon>
        <taxon>Fungi</taxon>
        <taxon>Fungi incertae sedis</taxon>
        <taxon>Chytridiomycota</taxon>
        <taxon>Chytridiomycota incertae sedis</taxon>
        <taxon>Chytridiomycetes</taxon>
        <taxon>Synchytriales</taxon>
        <taxon>Synchytriaceae</taxon>
        <taxon>Synchytrium</taxon>
    </lineage>
</organism>
<dbReference type="Pfam" id="PF07690">
    <property type="entry name" value="MFS_1"/>
    <property type="match status" value="1"/>
</dbReference>
<dbReference type="EMBL" id="QEAO01000006">
    <property type="protein sequence ID" value="TPX36010.1"/>
    <property type="molecule type" value="Genomic_DNA"/>
</dbReference>
<keyword evidence="6" id="KW-1185">Reference proteome</keyword>
<dbReference type="GO" id="GO:0022857">
    <property type="term" value="F:transmembrane transporter activity"/>
    <property type="evidence" value="ECO:0007669"/>
    <property type="project" value="InterPro"/>
</dbReference>
<feature type="transmembrane region" description="Helical" evidence="3">
    <location>
        <begin position="253"/>
        <end position="273"/>
    </location>
</feature>
<feature type="transmembrane region" description="Helical" evidence="3">
    <location>
        <begin position="285"/>
        <end position="305"/>
    </location>
</feature>
<dbReference type="PROSITE" id="PS50850">
    <property type="entry name" value="MFS"/>
    <property type="match status" value="1"/>
</dbReference>
<feature type="transmembrane region" description="Helical" evidence="3">
    <location>
        <begin position="393"/>
        <end position="412"/>
    </location>
</feature>
<feature type="transmembrane region" description="Helical" evidence="3">
    <location>
        <begin position="424"/>
        <end position="444"/>
    </location>
</feature>
<feature type="domain" description="Major facilitator superfamily (MFS) profile" evidence="4">
    <location>
        <begin position="327"/>
        <end position="519"/>
    </location>
</feature>
<dbReference type="OrthoDB" id="2213137at2759"/>
<evidence type="ECO:0000256" key="1">
    <source>
        <dbReference type="ARBA" id="ARBA00004141"/>
    </source>
</evidence>
<feature type="transmembrane region" description="Helical" evidence="3">
    <location>
        <begin position="361"/>
        <end position="381"/>
    </location>
</feature>
<evidence type="ECO:0000313" key="6">
    <source>
        <dbReference type="Proteomes" id="UP000319731"/>
    </source>
</evidence>
<feature type="transmembrane region" description="Helical" evidence="3">
    <location>
        <begin position="124"/>
        <end position="144"/>
    </location>
</feature>
<dbReference type="SUPFAM" id="SSF103473">
    <property type="entry name" value="MFS general substrate transporter"/>
    <property type="match status" value="1"/>
</dbReference>
<dbReference type="RefSeq" id="XP_031026395.1">
    <property type="nucleotide sequence ID" value="XM_031167716.1"/>
</dbReference>
<dbReference type="InterPro" id="IPR020846">
    <property type="entry name" value="MFS_dom"/>
</dbReference>
<dbReference type="CDD" id="cd17352">
    <property type="entry name" value="MFS_MCT_SLC16"/>
    <property type="match status" value="1"/>
</dbReference>
<evidence type="ECO:0000256" key="2">
    <source>
        <dbReference type="ARBA" id="ARBA00006727"/>
    </source>
</evidence>
<dbReference type="InterPro" id="IPR011701">
    <property type="entry name" value="MFS"/>
</dbReference>
<evidence type="ECO:0000259" key="4">
    <source>
        <dbReference type="PROSITE" id="PS50850"/>
    </source>
</evidence>
<dbReference type="GO" id="GO:0016020">
    <property type="term" value="C:membrane"/>
    <property type="evidence" value="ECO:0007669"/>
    <property type="project" value="UniProtKB-SubCell"/>
</dbReference>
<feature type="transmembrane region" description="Helical" evidence="3">
    <location>
        <begin position="164"/>
        <end position="189"/>
    </location>
</feature>
<keyword evidence="3" id="KW-0812">Transmembrane</keyword>
<dbReference type="PANTHER" id="PTHR11360">
    <property type="entry name" value="MONOCARBOXYLATE TRANSPORTER"/>
    <property type="match status" value="1"/>
</dbReference>
<comment type="subcellular location">
    <subcellularLocation>
        <location evidence="1">Membrane</location>
        <topology evidence="1">Multi-pass membrane protein</topology>
    </subcellularLocation>
</comment>
<keyword evidence="3" id="KW-0472">Membrane</keyword>
<protein>
    <recommendedName>
        <fullName evidence="4">Major facilitator superfamily (MFS) profile domain-containing protein</fullName>
    </recommendedName>
</protein>
<feature type="transmembrane region" description="Helical" evidence="3">
    <location>
        <begin position="220"/>
        <end position="241"/>
    </location>
</feature>
<comment type="similarity">
    <text evidence="2">Belongs to the major facilitator superfamily. Monocarboxylate porter (TC 2.A.1.13) family.</text>
</comment>
<gene>
    <name evidence="5" type="ORF">SmJEL517_g01788</name>
</gene>
<keyword evidence="3" id="KW-1133">Transmembrane helix</keyword>
<name>A0A507C3B9_9FUNG</name>
<feature type="transmembrane region" description="Helical" evidence="3">
    <location>
        <begin position="326"/>
        <end position="349"/>
    </location>
</feature>
<comment type="caution">
    <text evidence="5">The sequence shown here is derived from an EMBL/GenBank/DDBJ whole genome shotgun (WGS) entry which is preliminary data.</text>
</comment>
<dbReference type="InterPro" id="IPR036259">
    <property type="entry name" value="MFS_trans_sf"/>
</dbReference>
<dbReference type="InterPro" id="IPR050327">
    <property type="entry name" value="Proton-linked_MCT"/>
</dbReference>
<accession>A0A507C3B9</accession>
<dbReference type="Proteomes" id="UP000319731">
    <property type="component" value="Unassembled WGS sequence"/>
</dbReference>
<dbReference type="GeneID" id="42003013"/>
<dbReference type="PANTHER" id="PTHR11360:SF284">
    <property type="entry name" value="EG:103B4.3 PROTEIN-RELATED"/>
    <property type="match status" value="1"/>
</dbReference>
<dbReference type="Gene3D" id="1.20.1250.20">
    <property type="entry name" value="MFS general substrate transporter like domains"/>
    <property type="match status" value="2"/>
</dbReference>
<feature type="transmembrane region" description="Helical" evidence="3">
    <location>
        <begin position="486"/>
        <end position="507"/>
    </location>
</feature>
<feature type="transmembrane region" description="Helical" evidence="3">
    <location>
        <begin position="451"/>
        <end position="474"/>
    </location>
</feature>
<reference evidence="5 6" key="1">
    <citation type="journal article" date="2019" name="Sci. Rep.">
        <title>Comparative genomics of chytrid fungi reveal insights into the obligate biotrophic and pathogenic lifestyle of Synchytrium endobioticum.</title>
        <authorList>
            <person name="van de Vossenberg B.T.L.H."/>
            <person name="Warris S."/>
            <person name="Nguyen H.D.T."/>
            <person name="van Gent-Pelzer M.P.E."/>
            <person name="Joly D.L."/>
            <person name="van de Geest H.C."/>
            <person name="Bonants P.J.M."/>
            <person name="Smith D.S."/>
            <person name="Levesque C.A."/>
            <person name="van der Lee T.A.J."/>
        </authorList>
    </citation>
    <scope>NUCLEOTIDE SEQUENCE [LARGE SCALE GENOMIC DNA]</scope>
    <source>
        <strain evidence="5 6">JEL517</strain>
    </source>
</reference>
<evidence type="ECO:0000313" key="5">
    <source>
        <dbReference type="EMBL" id="TPX36010.1"/>
    </source>
</evidence>
<sequence length="519" mass="55858">MAPIGDDEEVDLSSDLTLVSNITTLTPNGDHNGLQNEDDIQAKSMPLSTRRRPNWIPWKAKTADQKDETTIAVPIVEEVVNLDQKSLAPSTVLEGPPDGGLTGNAQVMTRKVVMYALVSLPNPTLYAAWGVVLAGFAIHVMIWGDTQSYGVWQRYYVAEGLESNPLLALIGSAQTGGVSLCAIPVAFVIQRFGYAFSVRLGATIGGLALLAASFANQYSIILLTQGFLSAVGTALCYFPGATLPAQWFDKKRGLATGIAVAGTGLGGLTKSLLIQYLLDTLGSHWTLRVIALLNFSVLMSASFLMKQRIPPSKKSSKNDWRDLKDSKVFLLCLQQFLQSCGFLVPLAYIPLFAVSLGATPQQGAFCLSMYNLSGLFGRILIGIGADMLGRFNMMLFCCTSSAIAVLSVWGTATSYANTMGFSVFNGFVQGGLVSLLPVVVAEAFGLQKLPFLFAVLNLPMLVGNFMGAPLAGIIIDKFTVNGVPNYYPAIFYAGGMTLAAAMIWILLRFQKDRQILKRV</sequence>
<evidence type="ECO:0000256" key="3">
    <source>
        <dbReference type="SAM" id="Phobius"/>
    </source>
</evidence>
<proteinExistence type="inferred from homology"/>
<dbReference type="AlphaFoldDB" id="A0A507C3B9"/>
<feature type="transmembrane region" description="Helical" evidence="3">
    <location>
        <begin position="196"/>
        <end position="214"/>
    </location>
</feature>